<dbReference type="EMBL" id="BJUM01000013">
    <property type="protein sequence ID" value="GEK54772.1"/>
    <property type="molecule type" value="Genomic_DNA"/>
</dbReference>
<organism evidence="2 3">
    <name type="scientific">Pseudoalteromonas espejiana</name>
    <dbReference type="NCBI Taxonomy" id="28107"/>
    <lineage>
        <taxon>Bacteria</taxon>
        <taxon>Pseudomonadati</taxon>
        <taxon>Pseudomonadota</taxon>
        <taxon>Gammaproteobacteria</taxon>
        <taxon>Alteromonadales</taxon>
        <taxon>Pseudoalteromonadaceae</taxon>
        <taxon>Pseudoalteromonas</taxon>
    </lineage>
</organism>
<keyword evidence="3" id="KW-1185">Reference proteome</keyword>
<feature type="transmembrane region" description="Helical" evidence="1">
    <location>
        <begin position="70"/>
        <end position="87"/>
    </location>
</feature>
<name>A0A510XUR6_9GAMM</name>
<comment type="caution">
    <text evidence="2">The sequence shown here is derived from an EMBL/GenBank/DDBJ whole genome shotgun (WGS) entry which is preliminary data.</text>
</comment>
<dbReference type="AlphaFoldDB" id="A0A510XUR6"/>
<keyword evidence="1" id="KW-1133">Transmembrane helix</keyword>
<feature type="transmembrane region" description="Helical" evidence="1">
    <location>
        <begin position="127"/>
        <end position="150"/>
    </location>
</feature>
<evidence type="ECO:0000313" key="3">
    <source>
        <dbReference type="Proteomes" id="UP000321419"/>
    </source>
</evidence>
<reference evidence="2 3" key="1">
    <citation type="submission" date="2019-07" db="EMBL/GenBank/DDBJ databases">
        <title>Whole genome shotgun sequence of Pseudoalteromonas espejiana NBRC 102222.</title>
        <authorList>
            <person name="Hosoyama A."/>
            <person name="Uohara A."/>
            <person name="Ohji S."/>
            <person name="Ichikawa N."/>
        </authorList>
    </citation>
    <scope>NUCLEOTIDE SEQUENCE [LARGE SCALE GENOMIC DNA]</scope>
    <source>
        <strain evidence="2 3">NBRC 102222</strain>
    </source>
</reference>
<gene>
    <name evidence="2" type="ORF">PES01_16170</name>
</gene>
<sequence length="174" mass="20375">MADILWGLVDIGYNVGVLFTWFFLIAFLYNLSASINKPDKSRAQLSFIMMVSYIASLLMDPLITPSHLNYFYYDAVTLLVLFLWRNLTKQTIPTPFYYLIVGLSFNACLFLGMHYDIVIQGTLYYWWFWSVYIFGMYFSDFTMALVLIINRDILGLLRFRKHLALLYKKGEGVS</sequence>
<evidence type="ECO:0008006" key="4">
    <source>
        <dbReference type="Google" id="ProtNLM"/>
    </source>
</evidence>
<evidence type="ECO:0000256" key="1">
    <source>
        <dbReference type="SAM" id="Phobius"/>
    </source>
</evidence>
<dbReference type="Proteomes" id="UP000321419">
    <property type="component" value="Unassembled WGS sequence"/>
</dbReference>
<proteinExistence type="predicted"/>
<keyword evidence="1" id="KW-0812">Transmembrane</keyword>
<keyword evidence="1" id="KW-0472">Membrane</keyword>
<accession>A0A510XUR6</accession>
<feature type="transmembrane region" description="Helical" evidence="1">
    <location>
        <begin position="43"/>
        <end position="64"/>
    </location>
</feature>
<protein>
    <recommendedName>
        <fullName evidence="4">Membrane protein triplicated sequence</fullName>
    </recommendedName>
</protein>
<dbReference type="OrthoDB" id="6305908at2"/>
<evidence type="ECO:0000313" key="2">
    <source>
        <dbReference type="EMBL" id="GEK54772.1"/>
    </source>
</evidence>
<dbReference type="RefSeq" id="WP_089346945.1">
    <property type="nucleotide sequence ID" value="NZ_BJUM01000013.1"/>
</dbReference>
<feature type="transmembrane region" description="Helical" evidence="1">
    <location>
        <begin position="12"/>
        <end position="31"/>
    </location>
</feature>
<feature type="transmembrane region" description="Helical" evidence="1">
    <location>
        <begin position="96"/>
        <end position="115"/>
    </location>
</feature>